<dbReference type="InterPro" id="IPR024535">
    <property type="entry name" value="RHGA/B-epi-like_pectate_lyase"/>
</dbReference>
<reference evidence="2 3" key="1">
    <citation type="submission" date="2019-12" db="EMBL/GenBank/DDBJ databases">
        <title>Maritimibacter sp. nov. sp. isolated from sea sand.</title>
        <authorList>
            <person name="Kim J."/>
            <person name="Jeong S.E."/>
            <person name="Jung H.S."/>
            <person name="Jeon C.O."/>
        </authorList>
    </citation>
    <scope>NUCLEOTIDE SEQUENCE [LARGE SCALE GENOMIC DNA]</scope>
    <source>
        <strain evidence="2 3">DP07</strain>
    </source>
</reference>
<evidence type="ECO:0000313" key="3">
    <source>
        <dbReference type="Proteomes" id="UP000467322"/>
    </source>
</evidence>
<proteinExistence type="predicted"/>
<evidence type="ECO:0000259" key="1">
    <source>
        <dbReference type="Pfam" id="PF12708"/>
    </source>
</evidence>
<keyword evidence="3" id="KW-1185">Reference proteome</keyword>
<dbReference type="Gene3D" id="2.160.20.10">
    <property type="entry name" value="Single-stranded right-handed beta-helix, Pectin lyase-like"/>
    <property type="match status" value="2"/>
</dbReference>
<gene>
    <name evidence="2" type="ORF">GQE99_14210</name>
</gene>
<organism evidence="2 3">
    <name type="scientific">Maritimibacter harenae</name>
    <dbReference type="NCBI Taxonomy" id="2606218"/>
    <lineage>
        <taxon>Bacteria</taxon>
        <taxon>Pseudomonadati</taxon>
        <taxon>Pseudomonadota</taxon>
        <taxon>Alphaproteobacteria</taxon>
        <taxon>Rhodobacterales</taxon>
        <taxon>Roseobacteraceae</taxon>
        <taxon>Maritimibacter</taxon>
    </lineage>
</organism>
<dbReference type="AlphaFoldDB" id="A0A845M929"/>
<dbReference type="Pfam" id="PF12708">
    <property type="entry name" value="Pect-lyase_RHGA_epim"/>
    <property type="match status" value="1"/>
</dbReference>
<comment type="caution">
    <text evidence="2">The sequence shown here is derived from an EMBL/GenBank/DDBJ whole genome shotgun (WGS) entry which is preliminary data.</text>
</comment>
<protein>
    <submittedName>
        <fullName evidence="2">Right-handed parallel beta-helix repeat-containing protein</fullName>
    </submittedName>
</protein>
<dbReference type="InterPro" id="IPR012334">
    <property type="entry name" value="Pectin_lyas_fold"/>
</dbReference>
<sequence length="759" mass="81745">MSSTLDLMPSPFVDGLDQWSSENGTAGSATYDGAANAAFVPADPDFGGCLELVKTETTQRLRWTGETPILPGTYLRITAKVKAMSGAFPSVRVAGHPVDGAGAHVAGLDETGPAVALDTYGEVVAVSAIVAPGNRDGVDMIWGADPAHGHFGIDLTGASGGVVRIDDLTVEDVTGIFLRDILDVVDVRDYGAVGDGVADDHAAFAAADAAADGRTVVVPDGSYRIGASLTIRNKVRFDGTLTMPAEARLSLIRNFDLPTYIDAFGDEVTAFGKGFQALMHFSDHDGFDLGGRTINLDAPIDMQAALATGDTFLIRRVIRNGQFYAEDGPAWSPDVATSQGSYNPNNPLQITGLANAAQIQPGSQVTGKGVGREVYVTSVNVAAGTLQLSQPLYGPDPTQDFTFTRYKYILDFMGFENLRRLTFSEVEFQMNGYCNGVILSRQGENMQFKDCFFIKPRHKGITSAGRACQDLHLEQCQWISNEQGLAADQRISVGFNVNANDSKIRDCRFQRMGLSGILNGTGHNVTGTHVFQGDDFSNAPRVAGLVFTREACVSTVTGNYIDNCAIEWTNEHDASPDFGSEYGFGGLTITGNIFYCSSAISSFRFIRLKPYGTGHFLSGLQVNENSFYAANGTIDRVEAFDDSIAGADYWRFRNITFERNNFNGVTQRTMCPVCLEFNQGSNATTWTLDPSGFLPFGGNARTVTAVVAEDEIRDAGNARVAAMPQVRVNQGAQNKFVQLVWPEACRGTVHVTVRCDKPI</sequence>
<accession>A0A845M929</accession>
<dbReference type="EMBL" id="WTUX01000017">
    <property type="protein sequence ID" value="MZR14173.1"/>
    <property type="molecule type" value="Genomic_DNA"/>
</dbReference>
<dbReference type="InterPro" id="IPR011050">
    <property type="entry name" value="Pectin_lyase_fold/virulence"/>
</dbReference>
<dbReference type="SUPFAM" id="SSF51126">
    <property type="entry name" value="Pectin lyase-like"/>
    <property type="match status" value="1"/>
</dbReference>
<name>A0A845M929_9RHOB</name>
<dbReference type="RefSeq" id="WP_161352290.1">
    <property type="nucleotide sequence ID" value="NZ_WTUX01000017.1"/>
</dbReference>
<evidence type="ECO:0000313" key="2">
    <source>
        <dbReference type="EMBL" id="MZR14173.1"/>
    </source>
</evidence>
<dbReference type="Proteomes" id="UP000467322">
    <property type="component" value="Unassembled WGS sequence"/>
</dbReference>
<feature type="domain" description="Rhamnogalacturonase A/B/Epimerase-like pectate lyase" evidence="1">
    <location>
        <begin position="185"/>
        <end position="240"/>
    </location>
</feature>